<organism evidence="4 5">
    <name type="scientific">Exophiala bonariae</name>
    <dbReference type="NCBI Taxonomy" id="1690606"/>
    <lineage>
        <taxon>Eukaryota</taxon>
        <taxon>Fungi</taxon>
        <taxon>Dikarya</taxon>
        <taxon>Ascomycota</taxon>
        <taxon>Pezizomycotina</taxon>
        <taxon>Eurotiomycetes</taxon>
        <taxon>Chaetothyriomycetidae</taxon>
        <taxon>Chaetothyriales</taxon>
        <taxon>Herpotrichiellaceae</taxon>
        <taxon>Exophiala</taxon>
    </lineage>
</organism>
<dbReference type="InterPro" id="IPR001466">
    <property type="entry name" value="Beta-lactam-related"/>
</dbReference>
<reference evidence="4 5" key="1">
    <citation type="submission" date="2023-08" db="EMBL/GenBank/DDBJ databases">
        <title>Black Yeasts Isolated from many extreme environments.</title>
        <authorList>
            <person name="Coleine C."/>
            <person name="Stajich J.E."/>
            <person name="Selbmann L."/>
        </authorList>
    </citation>
    <scope>NUCLEOTIDE SEQUENCE [LARGE SCALE GENOMIC DNA]</scope>
    <source>
        <strain evidence="4 5">CCFEE 5792</strain>
    </source>
</reference>
<dbReference type="Gene3D" id="3.40.710.10">
    <property type="entry name" value="DD-peptidase/beta-lactamase superfamily"/>
    <property type="match status" value="1"/>
</dbReference>
<dbReference type="InterPro" id="IPR012338">
    <property type="entry name" value="Beta-lactam/transpept-like"/>
</dbReference>
<dbReference type="Proteomes" id="UP001358417">
    <property type="component" value="Unassembled WGS sequence"/>
</dbReference>
<feature type="chain" id="PRO_5043429437" description="Beta-lactamase-related domain-containing protein" evidence="1">
    <location>
        <begin position="23"/>
        <end position="586"/>
    </location>
</feature>
<dbReference type="EMBL" id="JAVRRD010000016">
    <property type="protein sequence ID" value="KAK5050904.1"/>
    <property type="molecule type" value="Genomic_DNA"/>
</dbReference>
<dbReference type="PANTHER" id="PTHR22935:SF97">
    <property type="entry name" value="BETA-LACTAMASE-RELATED DOMAIN-CONTAINING PROTEIN"/>
    <property type="match status" value="1"/>
</dbReference>
<evidence type="ECO:0000313" key="4">
    <source>
        <dbReference type="EMBL" id="KAK5050904.1"/>
    </source>
</evidence>
<keyword evidence="1" id="KW-0732">Signal</keyword>
<dbReference type="InterPro" id="IPR051478">
    <property type="entry name" value="Beta-lactamase-like_AB/R"/>
</dbReference>
<proteinExistence type="predicted"/>
<gene>
    <name evidence="4" type="ORF">LTR84_003463</name>
</gene>
<name>A0AAV9NB21_9EURO</name>
<accession>A0AAV9NB21</accession>
<dbReference type="SUPFAM" id="SSF56601">
    <property type="entry name" value="beta-lactamase/transpeptidase-like"/>
    <property type="match status" value="1"/>
</dbReference>
<feature type="domain" description="Beta-lactamase-related" evidence="2">
    <location>
        <begin position="108"/>
        <end position="424"/>
    </location>
</feature>
<evidence type="ECO:0000256" key="1">
    <source>
        <dbReference type="SAM" id="SignalP"/>
    </source>
</evidence>
<dbReference type="AlphaFoldDB" id="A0AAV9NB21"/>
<dbReference type="Pfam" id="PF26335">
    <property type="entry name" value="ARB_00930_C"/>
    <property type="match status" value="1"/>
</dbReference>
<comment type="caution">
    <text evidence="4">The sequence shown here is derived from an EMBL/GenBank/DDBJ whole genome shotgun (WGS) entry which is preliminary data.</text>
</comment>
<dbReference type="GeneID" id="89971650"/>
<sequence>MKELWKFIWALIAVATIIAAQAPKIDLALLGPIYQPAANSSFKAFDDARAQATEAIKQIISSGNSTYGPFDQDTTSFSVSVFSKNDDALLFEFHYEASELNGSYTKGSLTENTIYRTGSLGKLMTVYTWLVNIGDSVFSDPITKYIPELAQAEASYIDPILSTNWSEITIGALASHQSGLGRDWHLTDMALTTFEQPPVSVVEQSGYPVLANDEVVQCNFYGNQPSCTRSQALDGIINHPPSFLPYSTPSYSNIAFILLSLAYETITGESIDQGQHEVLNSRLGMVSTTPRPPGGEIDAIIPFNDTFARFHHDLGLLSPVGGQYTTLKDLQTWGRAILNSTLLPRAQTDRWLKPRSFTSQWHSAVGAPFEIYRHPIPANSIINSSRIIDTYCKQGGLFVYSTYFGLVPDLDIGISLLSAGVNSDRQIPPIRDTLVQIFYQAAEAAAKEQAKTAFTGTYQSSSGNSSITLAVDGGPGVAVTSWTSNGVNFLDTVLLSSYNSLRLYPTKRKTEKDGIEYYGYHLELLPNNGEPTTADFWNHLDEWWIQMDTLIYNNLATDAFTIGFDKDGIVQSVASQALRTILYRIA</sequence>
<keyword evidence="5" id="KW-1185">Reference proteome</keyword>
<feature type="signal peptide" evidence="1">
    <location>
        <begin position="1"/>
        <end position="22"/>
    </location>
</feature>
<feature type="domain" description="Beta-lactamase-like ARB-00930-like C-terminal" evidence="3">
    <location>
        <begin position="446"/>
        <end position="584"/>
    </location>
</feature>
<dbReference type="RefSeq" id="XP_064705404.1">
    <property type="nucleotide sequence ID" value="XM_064847051.1"/>
</dbReference>
<evidence type="ECO:0000259" key="2">
    <source>
        <dbReference type="Pfam" id="PF00144"/>
    </source>
</evidence>
<evidence type="ECO:0000313" key="5">
    <source>
        <dbReference type="Proteomes" id="UP001358417"/>
    </source>
</evidence>
<dbReference type="PANTHER" id="PTHR22935">
    <property type="entry name" value="PENICILLIN-BINDING PROTEIN"/>
    <property type="match status" value="1"/>
</dbReference>
<dbReference type="InterPro" id="IPR058664">
    <property type="entry name" value="ARB_00930-like_C"/>
</dbReference>
<evidence type="ECO:0000259" key="3">
    <source>
        <dbReference type="Pfam" id="PF26335"/>
    </source>
</evidence>
<dbReference type="Pfam" id="PF00144">
    <property type="entry name" value="Beta-lactamase"/>
    <property type="match status" value="1"/>
</dbReference>
<protein>
    <recommendedName>
        <fullName evidence="6">Beta-lactamase-related domain-containing protein</fullName>
    </recommendedName>
</protein>
<evidence type="ECO:0008006" key="6">
    <source>
        <dbReference type="Google" id="ProtNLM"/>
    </source>
</evidence>